<sequence>MNNNFLNRLLWGLFIIVIGVVLMLRQSGVIDFDIGEIISLLWPLIPLFLGLQSLLSNFVYGRGSIFGSSILMLVGFVFLGRNLGWFTWSIGDLIQFAVPFIIILFGIGMIFKPKRKKNDASRGDDWKAYPYGQPEQTIPPAPPLHPDPTRPTINLKKDNPEDAVDWEMPAPAAGTQQAKNGSGADYNPHHENQARSSYNPYVHGKMDRWERRAERVRERMEQRAHRFQHRHHDRTEWWNHDPNAQNRSGFIGDIYVGHDYWELKPMNISHFIGDTVLDLTKAQIPVGETRVHISSFIGDVKVFMPNDFEVGIHVVSSAFIGDVAVLDHKEGGIFKNMNIETPYYQDTDKKVTLVVSTFIGDVRVTKVG</sequence>
<name>A0ABW0W2I0_9BACL</name>
<evidence type="ECO:0000259" key="3">
    <source>
        <dbReference type="Pfam" id="PF09922"/>
    </source>
</evidence>
<evidence type="ECO:0000313" key="5">
    <source>
        <dbReference type="EMBL" id="MFC5652380.1"/>
    </source>
</evidence>
<dbReference type="Proteomes" id="UP001596047">
    <property type="component" value="Unassembled WGS sequence"/>
</dbReference>
<organism evidence="5 6">
    <name type="scientific">Paenibacillus solisilvae</name>
    <dbReference type="NCBI Taxonomy" id="2486751"/>
    <lineage>
        <taxon>Bacteria</taxon>
        <taxon>Bacillati</taxon>
        <taxon>Bacillota</taxon>
        <taxon>Bacilli</taxon>
        <taxon>Bacillales</taxon>
        <taxon>Paenibacillaceae</taxon>
        <taxon>Paenibacillus</taxon>
    </lineage>
</organism>
<dbReference type="InterPro" id="IPR054331">
    <property type="entry name" value="LiaF_TM"/>
</dbReference>
<dbReference type="InterPro" id="IPR024425">
    <property type="entry name" value="LiaF-like_C"/>
</dbReference>
<feature type="domain" description="LiaF transmembrane" evidence="4">
    <location>
        <begin position="10"/>
        <end position="117"/>
    </location>
</feature>
<gene>
    <name evidence="5" type="primary">liaF</name>
    <name evidence="5" type="ORF">ACFPYJ_25350</name>
</gene>
<evidence type="ECO:0000259" key="4">
    <source>
        <dbReference type="Pfam" id="PF22570"/>
    </source>
</evidence>
<feature type="transmembrane region" description="Helical" evidence="2">
    <location>
        <begin position="93"/>
        <end position="111"/>
    </location>
</feature>
<dbReference type="Pfam" id="PF09922">
    <property type="entry name" value="LiaF-like_C"/>
    <property type="match status" value="1"/>
</dbReference>
<feature type="compositionally biased region" description="Pro residues" evidence="1">
    <location>
        <begin position="137"/>
        <end position="146"/>
    </location>
</feature>
<feature type="compositionally biased region" description="Basic and acidic residues" evidence="1">
    <location>
        <begin position="118"/>
        <end position="127"/>
    </location>
</feature>
<dbReference type="Pfam" id="PF22570">
    <property type="entry name" value="LiaF-TM"/>
    <property type="match status" value="1"/>
</dbReference>
<proteinExistence type="predicted"/>
<dbReference type="InterPro" id="IPR047793">
    <property type="entry name" value="LiaF_C"/>
</dbReference>
<feature type="transmembrane region" description="Helical" evidence="2">
    <location>
        <begin position="63"/>
        <end position="81"/>
    </location>
</feature>
<keyword evidence="2" id="KW-1133">Transmembrane helix</keyword>
<keyword evidence="2" id="KW-0812">Transmembrane</keyword>
<feature type="domain" description="Cell wall-active antibiotics response LiaF-like C-terminal" evidence="3">
    <location>
        <begin position="250"/>
        <end position="364"/>
    </location>
</feature>
<dbReference type="EMBL" id="JBHSOW010000096">
    <property type="protein sequence ID" value="MFC5652380.1"/>
    <property type="molecule type" value="Genomic_DNA"/>
</dbReference>
<protein>
    <submittedName>
        <fullName evidence="5">Cell wall-active antibiotics response protein LiaF</fullName>
    </submittedName>
</protein>
<feature type="transmembrane region" description="Helical" evidence="2">
    <location>
        <begin position="34"/>
        <end position="51"/>
    </location>
</feature>
<reference evidence="6" key="1">
    <citation type="journal article" date="2019" name="Int. J. Syst. Evol. Microbiol.">
        <title>The Global Catalogue of Microorganisms (GCM) 10K type strain sequencing project: providing services to taxonomists for standard genome sequencing and annotation.</title>
        <authorList>
            <consortium name="The Broad Institute Genomics Platform"/>
            <consortium name="The Broad Institute Genome Sequencing Center for Infectious Disease"/>
            <person name="Wu L."/>
            <person name="Ma J."/>
        </authorList>
    </citation>
    <scope>NUCLEOTIDE SEQUENCE [LARGE SCALE GENOMIC DNA]</scope>
    <source>
        <strain evidence="6">CGMCC 1.3240</strain>
    </source>
</reference>
<feature type="region of interest" description="Disordered" evidence="1">
    <location>
        <begin position="115"/>
        <end position="159"/>
    </location>
</feature>
<feature type="transmembrane region" description="Helical" evidence="2">
    <location>
        <begin position="9"/>
        <end position="28"/>
    </location>
</feature>
<evidence type="ECO:0000313" key="6">
    <source>
        <dbReference type="Proteomes" id="UP001596047"/>
    </source>
</evidence>
<evidence type="ECO:0000256" key="1">
    <source>
        <dbReference type="SAM" id="MobiDB-lite"/>
    </source>
</evidence>
<accession>A0ABW0W2I0</accession>
<dbReference type="NCBIfam" id="NF040535">
    <property type="entry name" value="LiaF_C_term"/>
    <property type="match status" value="1"/>
</dbReference>
<keyword evidence="2" id="KW-0472">Membrane</keyword>
<comment type="caution">
    <text evidence="5">The sequence shown here is derived from an EMBL/GenBank/DDBJ whole genome shotgun (WGS) entry which is preliminary data.</text>
</comment>
<evidence type="ECO:0000256" key="2">
    <source>
        <dbReference type="SAM" id="Phobius"/>
    </source>
</evidence>
<keyword evidence="6" id="KW-1185">Reference proteome</keyword>
<dbReference type="RefSeq" id="WP_379191020.1">
    <property type="nucleotide sequence ID" value="NZ_JBHSOW010000096.1"/>
</dbReference>